<name>M7XID4_RHOT1</name>
<evidence type="ECO:0000313" key="4">
    <source>
        <dbReference type="Proteomes" id="UP000016926"/>
    </source>
</evidence>
<dbReference type="HOGENOM" id="CLU_719917_0_0_1"/>
<reference evidence="3 4" key="1">
    <citation type="journal article" date="2012" name="Nat. Commun.">
        <title>A multi-omic map of the lipid-producing yeast Rhodosporidium toruloides.</title>
        <authorList>
            <person name="Zhu Z."/>
            <person name="Zhang S."/>
            <person name="Liu H."/>
            <person name="Shen H."/>
            <person name="Lin X."/>
            <person name="Yang F."/>
            <person name="Zhou Y.J."/>
            <person name="Jin G."/>
            <person name="Ye M."/>
            <person name="Zou H."/>
            <person name="Zou H."/>
            <person name="Zhao Z.K."/>
        </authorList>
    </citation>
    <scope>NUCLEOTIDE SEQUENCE [LARGE SCALE GENOMIC DNA]</scope>
    <source>
        <strain evidence="3 4">NP11</strain>
    </source>
</reference>
<dbReference type="Gene3D" id="1.10.287.1490">
    <property type="match status" value="1"/>
</dbReference>
<feature type="compositionally biased region" description="Pro residues" evidence="2">
    <location>
        <begin position="1"/>
        <end position="10"/>
    </location>
</feature>
<feature type="compositionally biased region" description="Low complexity" evidence="2">
    <location>
        <begin position="291"/>
        <end position="303"/>
    </location>
</feature>
<gene>
    <name evidence="3" type="ORF">RHTO_03957</name>
</gene>
<dbReference type="AlphaFoldDB" id="M7XID4"/>
<dbReference type="GeneID" id="27367970"/>
<feature type="region of interest" description="Disordered" evidence="2">
    <location>
        <begin position="1"/>
        <end position="20"/>
    </location>
</feature>
<keyword evidence="4" id="KW-1185">Reference proteome</keyword>
<dbReference type="Proteomes" id="UP000016926">
    <property type="component" value="Unassembled WGS sequence"/>
</dbReference>
<feature type="region of interest" description="Disordered" evidence="2">
    <location>
        <begin position="263"/>
        <end position="352"/>
    </location>
</feature>
<proteinExistence type="predicted"/>
<organism evidence="3 4">
    <name type="scientific">Rhodotorula toruloides (strain NP11)</name>
    <name type="common">Yeast</name>
    <name type="synonym">Rhodosporidium toruloides</name>
    <dbReference type="NCBI Taxonomy" id="1130832"/>
    <lineage>
        <taxon>Eukaryota</taxon>
        <taxon>Fungi</taxon>
        <taxon>Dikarya</taxon>
        <taxon>Basidiomycota</taxon>
        <taxon>Pucciniomycotina</taxon>
        <taxon>Microbotryomycetes</taxon>
        <taxon>Sporidiobolales</taxon>
        <taxon>Sporidiobolaceae</taxon>
        <taxon>Rhodotorula</taxon>
    </lineage>
</organism>
<dbReference type="RefSeq" id="XP_016271032.1">
    <property type="nucleotide sequence ID" value="XM_016417625.1"/>
</dbReference>
<evidence type="ECO:0000256" key="1">
    <source>
        <dbReference type="SAM" id="Coils"/>
    </source>
</evidence>
<evidence type="ECO:0000313" key="3">
    <source>
        <dbReference type="EMBL" id="EMS19913.1"/>
    </source>
</evidence>
<feature type="coiled-coil region" evidence="1">
    <location>
        <begin position="60"/>
        <end position="172"/>
    </location>
</feature>
<dbReference type="OrthoDB" id="10456445at2759"/>
<evidence type="ECO:0000256" key="2">
    <source>
        <dbReference type="SAM" id="MobiDB-lite"/>
    </source>
</evidence>
<accession>M7XID4</accession>
<protein>
    <submittedName>
        <fullName evidence="3">Uncharacterized protein</fullName>
    </submittedName>
</protein>
<keyword evidence="1" id="KW-0175">Coiled coil</keyword>
<dbReference type="EMBL" id="KB722665">
    <property type="protein sequence ID" value="EMS19913.1"/>
    <property type="molecule type" value="Genomic_DNA"/>
</dbReference>
<feature type="compositionally biased region" description="Polar residues" evidence="2">
    <location>
        <begin position="270"/>
        <end position="283"/>
    </location>
</feature>
<sequence>MSTPSKPLPTTPCRSGSSTAYQPLSEASLKRLVEHAVKGAVAQAVDQVLAHRFAYEQNLRAKQERKADELQAKMGNLSTQLEQLQGNLSTQVEQLQAQLTAQDARADDYKRKMEGFEQQIARYQQQSGRREAQLEKYEQRLEAREGRIERRLHEMEEREARTKKEVSDMRQELNGSSLRLESGLGGLVAAFNGVQDSLASETNRSFFWVHNKCQELLDTTKTSYSNELNKVFDTVIELSERAHKATRAGGLDGYTFTVIPPVSANAPGKRSSNANPRSNTRPNESAHADSPSRSSLKHSSSASPHPLTRSRLVKKVRIQESHSPATSLPPHAGTSRLRSLSDQSHLPPPPVTNIARTEEVLLYWDDELGMHAVRRIWIIAEDEK</sequence>
<dbReference type="SUPFAM" id="SSF57997">
    <property type="entry name" value="Tropomyosin"/>
    <property type="match status" value="1"/>
</dbReference>